<dbReference type="InterPro" id="IPR006140">
    <property type="entry name" value="D-isomer_DH_NAD-bd"/>
</dbReference>
<dbReference type="InterPro" id="IPR050418">
    <property type="entry name" value="D-iso_2-hydroxyacid_DH_PdxB"/>
</dbReference>
<dbReference type="Gene3D" id="3.40.50.720">
    <property type="entry name" value="NAD(P)-binding Rossmann-like Domain"/>
    <property type="match status" value="2"/>
</dbReference>
<evidence type="ECO:0000313" key="6">
    <source>
        <dbReference type="Proteomes" id="UP000010116"/>
    </source>
</evidence>
<reference evidence="5 6" key="1">
    <citation type="journal article" date="2012" name="ISME J.">
        <title>Genomic insights to SAR86, an abundant and uncultivated marine bacterial lineage.</title>
        <authorList>
            <person name="Dupont C.L."/>
            <person name="Rusch D.B."/>
            <person name="Yooseph S."/>
            <person name="Lombardo M.J."/>
            <person name="Richter R.A."/>
            <person name="Valas R."/>
            <person name="Novotny M."/>
            <person name="Yee-Greenbaum J."/>
            <person name="Selengut J.D."/>
            <person name="Haft D.H."/>
            <person name="Halpern A.L."/>
            <person name="Lasken R.S."/>
            <person name="Nealson K."/>
            <person name="Friedman R."/>
            <person name="Venter J.C."/>
        </authorList>
    </citation>
    <scope>NUCLEOTIDE SEQUENCE [LARGE SCALE GENOMIC DNA]</scope>
</reference>
<name>J5KCA0_9GAMM</name>
<dbReference type="PANTHER" id="PTHR43761:SF1">
    <property type="entry name" value="D-ISOMER SPECIFIC 2-HYDROXYACID DEHYDROGENASE CATALYTIC DOMAIN-CONTAINING PROTEIN-RELATED"/>
    <property type="match status" value="1"/>
</dbReference>
<dbReference type="EMBL" id="JH611187">
    <property type="protein sequence ID" value="EJP72773.1"/>
    <property type="molecule type" value="Genomic_DNA"/>
</dbReference>
<dbReference type="SUPFAM" id="SSF52283">
    <property type="entry name" value="Formate/glycerate dehydrogenase catalytic domain-like"/>
    <property type="match status" value="1"/>
</dbReference>
<dbReference type="GO" id="GO:0051287">
    <property type="term" value="F:NAD binding"/>
    <property type="evidence" value="ECO:0007669"/>
    <property type="project" value="InterPro"/>
</dbReference>
<dbReference type="GO" id="GO:0016616">
    <property type="term" value="F:oxidoreductase activity, acting on the CH-OH group of donors, NAD or NADP as acceptor"/>
    <property type="evidence" value="ECO:0007669"/>
    <property type="project" value="InterPro"/>
</dbReference>
<gene>
    <name evidence="5" type="ORF">NT02SARS_1591</name>
</gene>
<dbReference type="SUPFAM" id="SSF51735">
    <property type="entry name" value="NAD(P)-binding Rossmann-fold domains"/>
    <property type="match status" value="1"/>
</dbReference>
<comment type="similarity">
    <text evidence="1">Belongs to the D-isomer specific 2-hydroxyacid dehydrogenase family.</text>
</comment>
<keyword evidence="2" id="KW-0560">Oxidoreductase</keyword>
<dbReference type="InterPro" id="IPR036291">
    <property type="entry name" value="NAD(P)-bd_dom_sf"/>
</dbReference>
<evidence type="ECO:0000259" key="4">
    <source>
        <dbReference type="Pfam" id="PF02826"/>
    </source>
</evidence>
<dbReference type="Pfam" id="PF02826">
    <property type="entry name" value="2-Hacid_dh_C"/>
    <property type="match status" value="1"/>
</dbReference>
<protein>
    <submittedName>
        <fullName evidence="5">4-phosphoerythronate dehydrogenase</fullName>
    </submittedName>
</protein>
<sequence>MKVVVDRGIKSFKNFISLLDGFNNVDFQYLETSDITNSKIKDAEILFVRSTTHVNKSLLNNTKIKIIGSATAGTDHIDQEYLDKNNIQWFYSPGSNALSVVNYVMASICYLNNNNLFSFNDSVGIVGYGNIGKKLKKILDFFSIKNVVYDPFLNYDFLSDINKIKDCGLISLHVPLTFDSSFPTFNLVDKAFLNEINNKILINTSRGGVVDEKSIIENNNVTYISDVWINEPIPNKEIIDYSILATPHIAGHSINGKLNGTINLISHLQKFLKIDEFVCAENDKKIRNFSKSIKLSQPKSIQPYYFEYPVDKESSKFKKSYLNNSDDYIKTFESHRANHSHRRDIEI</sequence>
<dbReference type="Proteomes" id="UP000010116">
    <property type="component" value="Unassembled WGS sequence"/>
</dbReference>
<dbReference type="PANTHER" id="PTHR43761">
    <property type="entry name" value="D-ISOMER SPECIFIC 2-HYDROXYACID DEHYDROGENASE FAMILY PROTEIN (AFU_ORTHOLOGUE AFUA_1G13630)"/>
    <property type="match status" value="1"/>
</dbReference>
<keyword evidence="3" id="KW-0520">NAD</keyword>
<dbReference type="AlphaFoldDB" id="J5KCA0"/>
<proteinExistence type="inferred from homology"/>
<feature type="domain" description="D-isomer specific 2-hydroxyacid dehydrogenase NAD-binding" evidence="4">
    <location>
        <begin position="121"/>
        <end position="250"/>
    </location>
</feature>
<accession>J5KCA0</accession>
<evidence type="ECO:0000256" key="2">
    <source>
        <dbReference type="ARBA" id="ARBA00023002"/>
    </source>
</evidence>
<evidence type="ECO:0000256" key="1">
    <source>
        <dbReference type="ARBA" id="ARBA00005854"/>
    </source>
</evidence>
<evidence type="ECO:0000256" key="3">
    <source>
        <dbReference type="ARBA" id="ARBA00023027"/>
    </source>
</evidence>
<organism evidence="5 6">
    <name type="scientific">SAR86 cluster bacterium SAR86B</name>
    <dbReference type="NCBI Taxonomy" id="1123867"/>
    <lineage>
        <taxon>Bacteria</taxon>
        <taxon>Pseudomonadati</taxon>
        <taxon>Pseudomonadota</taxon>
        <taxon>Gammaproteobacteria</taxon>
        <taxon>SAR86 cluster</taxon>
    </lineage>
</organism>
<dbReference type="HOGENOM" id="CLU_019796_4_0_6"/>
<evidence type="ECO:0000313" key="5">
    <source>
        <dbReference type="EMBL" id="EJP72773.1"/>
    </source>
</evidence>